<comment type="caution">
    <text evidence="1">The sequence shown here is derived from an EMBL/GenBank/DDBJ whole genome shotgun (WGS) entry which is preliminary data.</text>
</comment>
<proteinExistence type="predicted"/>
<evidence type="ECO:0000313" key="1">
    <source>
        <dbReference type="EMBL" id="KDB27101.1"/>
    </source>
</evidence>
<name>A0A059JGU3_TRIIM</name>
<organism evidence="1 2">
    <name type="scientific">Trichophyton interdigitale (strain MR816)</name>
    <dbReference type="NCBI Taxonomy" id="1215338"/>
    <lineage>
        <taxon>Eukaryota</taxon>
        <taxon>Fungi</taxon>
        <taxon>Dikarya</taxon>
        <taxon>Ascomycota</taxon>
        <taxon>Pezizomycotina</taxon>
        <taxon>Eurotiomycetes</taxon>
        <taxon>Eurotiomycetidae</taxon>
        <taxon>Onygenales</taxon>
        <taxon>Arthrodermataceae</taxon>
        <taxon>Trichophyton</taxon>
    </lineage>
</organism>
<dbReference type="AlphaFoldDB" id="A0A059JGU3"/>
<accession>A0A059JGU3</accession>
<dbReference type="EMBL" id="AOKY01000085">
    <property type="protein sequence ID" value="KDB27101.1"/>
    <property type="molecule type" value="Genomic_DNA"/>
</dbReference>
<dbReference type="HOGENOM" id="CLU_190852_1_0_1"/>
<gene>
    <name evidence="1" type="ORF">H109_01118</name>
</gene>
<dbReference type="OMA" id="CDYVEVN"/>
<dbReference type="Proteomes" id="UP000024533">
    <property type="component" value="Unassembled WGS sequence"/>
</dbReference>
<dbReference type="OrthoDB" id="3700495at2759"/>
<reference evidence="1 2" key="1">
    <citation type="submission" date="2014-02" db="EMBL/GenBank/DDBJ databases">
        <title>The Genome Sequence of Trichophyton interdigitale MR816.</title>
        <authorList>
            <consortium name="The Broad Institute Genomics Platform"/>
            <person name="Cuomo C.A."/>
            <person name="White T.C."/>
            <person name="Graser Y."/>
            <person name="Martinez-Rossi N."/>
            <person name="Heitman J."/>
            <person name="Young S.K."/>
            <person name="Zeng Q."/>
            <person name="Gargeya S."/>
            <person name="Abouelleil A."/>
            <person name="Alvarado L."/>
            <person name="Chapman S.B."/>
            <person name="Gainer-Dewar J."/>
            <person name="Goldberg J."/>
            <person name="Griggs A."/>
            <person name="Gujja S."/>
            <person name="Hansen M."/>
            <person name="Howarth C."/>
            <person name="Imamovic A."/>
            <person name="Larimer J."/>
            <person name="Martinez D."/>
            <person name="Murphy C."/>
            <person name="Pearson M.D."/>
            <person name="Persinoti G."/>
            <person name="Poon T."/>
            <person name="Priest M."/>
            <person name="Roberts A.D."/>
            <person name="Saif S."/>
            <person name="Shea T.D."/>
            <person name="Sykes S.N."/>
            <person name="Wortman J."/>
            <person name="Nusbaum C."/>
            <person name="Birren B."/>
        </authorList>
    </citation>
    <scope>NUCLEOTIDE SEQUENCE [LARGE SCALE GENOMIC DNA]</scope>
    <source>
        <strain evidence="1 2">MR816</strain>
    </source>
</reference>
<keyword evidence="2" id="KW-1185">Reference proteome</keyword>
<evidence type="ECO:0000313" key="2">
    <source>
        <dbReference type="Proteomes" id="UP000024533"/>
    </source>
</evidence>
<protein>
    <submittedName>
        <fullName evidence="1">Uncharacterized protein</fullName>
    </submittedName>
</protein>
<sequence>MCDYVEVNYQCSHIRLLVRAWCVVYQKTQKRCPPNVVASETRPGDKCGIASSFK</sequence>